<evidence type="ECO:0000256" key="1">
    <source>
        <dbReference type="SAM" id="SignalP"/>
    </source>
</evidence>
<feature type="signal peptide" evidence="1">
    <location>
        <begin position="1"/>
        <end position="27"/>
    </location>
</feature>
<protein>
    <recommendedName>
        <fullName evidence="4">DUF4251 domain-containing protein</fullName>
    </recommendedName>
</protein>
<dbReference type="HOGENOM" id="CLU_122390_1_0_10"/>
<dbReference type="eggNOG" id="ENOG50330M9">
    <property type="taxonomic scope" value="Bacteria"/>
</dbReference>
<feature type="chain" id="PRO_5003558637" description="DUF4251 domain-containing protein" evidence="1">
    <location>
        <begin position="28"/>
        <end position="171"/>
    </location>
</feature>
<proteinExistence type="predicted"/>
<evidence type="ECO:0008006" key="4">
    <source>
        <dbReference type="Google" id="ProtNLM"/>
    </source>
</evidence>
<dbReference type="OrthoDB" id="1097715at2"/>
<keyword evidence="1" id="KW-0732">Signal</keyword>
<dbReference type="Pfam" id="PF14059">
    <property type="entry name" value="DUF4251"/>
    <property type="match status" value="1"/>
</dbReference>
<dbReference type="RefSeq" id="WP_008507497.1">
    <property type="nucleotide sequence ID" value="NZ_CM001403.1"/>
</dbReference>
<dbReference type="EMBL" id="CM001403">
    <property type="protein sequence ID" value="EHQ27166.1"/>
    <property type="molecule type" value="Genomic_DNA"/>
</dbReference>
<keyword evidence="3" id="KW-1185">Reference proteome</keyword>
<evidence type="ECO:0000313" key="2">
    <source>
        <dbReference type="EMBL" id="EHQ27166.1"/>
    </source>
</evidence>
<dbReference type="STRING" id="714943.Mucpa_3062"/>
<evidence type="ECO:0000313" key="3">
    <source>
        <dbReference type="Proteomes" id="UP000002774"/>
    </source>
</evidence>
<reference evidence="2" key="1">
    <citation type="submission" date="2011-09" db="EMBL/GenBank/DDBJ databases">
        <title>The permanent draft genome of Mucilaginibacter paludis DSM 18603.</title>
        <authorList>
            <consortium name="US DOE Joint Genome Institute (JGI-PGF)"/>
            <person name="Lucas S."/>
            <person name="Han J."/>
            <person name="Lapidus A."/>
            <person name="Bruce D."/>
            <person name="Goodwin L."/>
            <person name="Pitluck S."/>
            <person name="Peters L."/>
            <person name="Kyrpides N."/>
            <person name="Mavromatis K."/>
            <person name="Ivanova N."/>
            <person name="Mikhailova N."/>
            <person name="Held B."/>
            <person name="Detter J.C."/>
            <person name="Tapia R."/>
            <person name="Han C."/>
            <person name="Land M."/>
            <person name="Hauser L."/>
            <person name="Markowitz V."/>
            <person name="Cheng J.-F."/>
            <person name="Hugenholtz P."/>
            <person name="Woyke T."/>
            <person name="Wu D."/>
            <person name="Tindall B."/>
            <person name="Brambilla E."/>
            <person name="Klenk H.-P."/>
            <person name="Eisen J.A."/>
        </authorList>
    </citation>
    <scope>NUCLEOTIDE SEQUENCE [LARGE SCALE GENOMIC DNA]</scope>
    <source>
        <strain evidence="2">DSM 18603</strain>
    </source>
</reference>
<accession>H1YED2</accession>
<dbReference type="Gene3D" id="2.40.128.410">
    <property type="match status" value="1"/>
</dbReference>
<dbReference type="InterPro" id="IPR025347">
    <property type="entry name" value="DUF4251"/>
</dbReference>
<organism evidence="2 3">
    <name type="scientific">Mucilaginibacter paludis DSM 18603</name>
    <dbReference type="NCBI Taxonomy" id="714943"/>
    <lineage>
        <taxon>Bacteria</taxon>
        <taxon>Pseudomonadati</taxon>
        <taxon>Bacteroidota</taxon>
        <taxon>Sphingobacteriia</taxon>
        <taxon>Sphingobacteriales</taxon>
        <taxon>Sphingobacteriaceae</taxon>
        <taxon>Mucilaginibacter</taxon>
    </lineage>
</organism>
<name>H1YED2_9SPHI</name>
<gene>
    <name evidence="2" type="ORF">Mucpa_3062</name>
</gene>
<dbReference type="Proteomes" id="UP000002774">
    <property type="component" value="Chromosome"/>
</dbReference>
<dbReference type="AlphaFoldDB" id="H1YED2"/>
<sequence length="171" mass="19546">MEILVKKWAKQAFLIVLVSFLFNTSFAQTTRKEKSAQKEAEVKGLVESRNYVFKAEFAQPMRGGSRYITPDYDLTVSKDSLVAYLPYFGRAYIAPINPQDGGVMFTTTQFDYNMAEKKNSWEIVFNTRNAKDVQKMYLSVGKDGYATLQITSNSRDPISFRGYVQARKKKA</sequence>